<dbReference type="PANTHER" id="PTHR43715:SF1">
    <property type="entry name" value="GDP-MANNOSE 4,6 DEHYDRATASE"/>
    <property type="match status" value="1"/>
</dbReference>
<dbReference type="Proteomes" id="UP000425960">
    <property type="component" value="Chromosome"/>
</dbReference>
<evidence type="ECO:0000313" key="8">
    <source>
        <dbReference type="EMBL" id="BBO85889.1"/>
    </source>
</evidence>
<reference evidence="8 9" key="1">
    <citation type="submission" date="2019-11" db="EMBL/GenBank/DDBJ databases">
        <title>Comparative genomics of hydrocarbon-degrading Desulfosarcina strains.</title>
        <authorList>
            <person name="Watanabe M."/>
            <person name="Kojima H."/>
            <person name="Fukui M."/>
        </authorList>
    </citation>
    <scope>NUCLEOTIDE SEQUENCE [LARGE SCALE GENOMIC DNA]</scope>
    <source>
        <strain evidence="8 9">28bB2T</strain>
    </source>
</reference>
<evidence type="ECO:0000256" key="2">
    <source>
        <dbReference type="ARBA" id="ARBA00001937"/>
    </source>
</evidence>
<dbReference type="EC" id="4.2.1.47" evidence="4"/>
<dbReference type="GO" id="GO:0042351">
    <property type="term" value="P:'de novo' GDP-L-fucose biosynthetic process"/>
    <property type="evidence" value="ECO:0007669"/>
    <property type="project" value="TreeGrafter"/>
</dbReference>
<protein>
    <recommendedName>
        <fullName evidence="4">GDP-mannose 4,6-dehydratase</fullName>
        <ecNumber evidence="4">4.2.1.47</ecNumber>
    </recommendedName>
</protein>
<dbReference type="GO" id="GO:0008446">
    <property type="term" value="F:GDP-mannose 4,6-dehydratase activity"/>
    <property type="evidence" value="ECO:0007669"/>
    <property type="project" value="UniProtKB-EC"/>
</dbReference>
<dbReference type="Gene3D" id="3.90.25.10">
    <property type="entry name" value="UDP-galactose 4-epimerase, domain 1"/>
    <property type="match status" value="2"/>
</dbReference>
<dbReference type="EMBL" id="AP021876">
    <property type="protein sequence ID" value="BBO85889.1"/>
    <property type="molecule type" value="Genomic_DNA"/>
</dbReference>
<keyword evidence="5" id="KW-0456">Lyase</keyword>
<proteinExistence type="inferred from homology"/>
<dbReference type="KEGG" id="dov:DSCO28_64550"/>
<feature type="domain" description="NAD(P)-binding" evidence="7">
    <location>
        <begin position="1"/>
        <end position="228"/>
    </location>
</feature>
<comment type="similarity">
    <text evidence="3">Belongs to the NAD(P)-dependent epimerase/dehydratase family. GDP-mannose 4,6-dehydratase subfamily.</text>
</comment>
<gene>
    <name evidence="8" type="ORF">DSCO28_64550</name>
</gene>
<name>A0A5K8A035_9BACT</name>
<evidence type="ECO:0000259" key="7">
    <source>
        <dbReference type="Pfam" id="PF16363"/>
    </source>
</evidence>
<evidence type="ECO:0000313" key="9">
    <source>
        <dbReference type="Proteomes" id="UP000425960"/>
    </source>
</evidence>
<dbReference type="InterPro" id="IPR006368">
    <property type="entry name" value="GDP_Man_deHydtase"/>
</dbReference>
<dbReference type="AlphaFoldDB" id="A0A5K8A035"/>
<evidence type="ECO:0000256" key="6">
    <source>
        <dbReference type="ARBA" id="ARBA00059383"/>
    </source>
</evidence>
<dbReference type="FunFam" id="3.40.50.720:FF:000924">
    <property type="entry name" value="GDP-mannose 4,6 dehydratase"/>
    <property type="match status" value="1"/>
</dbReference>
<sequence>MAAQSHVQVSFDSPEYTADVDALGTMRLLEGIRLLGLEKKTRFYQASTSELYGKVQEIPQTEKTPFYPRSPCACACACAKLYAYWITVNYREAYGIYACNGILFNHESPIRGETFVTRKITRALSRIYLGLEECLYLGNLEALRDWGHAKDYVHMQWLMLQQDQPEDFVIATGQQHSVREFVNIAARELGLAIQWEGQGVNEKGINAANGRTIVAVDPAYFRPTEMAFRKTRPASEPYRTTSKRSLGFMVSPAQPPLRPQHSPGLPPPAVTIWGTGSPKCEFLDVDDMAGACVHIMNLDEKTAADELLNYPRPCFVNVGTGVDCTIHALASTVRDVVGYKGEIVYDRTKPDGTPQKLLDVSRLSGLGWRASINLVDGIRRTYQWYLGPHS</sequence>
<evidence type="ECO:0000256" key="4">
    <source>
        <dbReference type="ARBA" id="ARBA00011989"/>
    </source>
</evidence>
<evidence type="ECO:0000256" key="1">
    <source>
        <dbReference type="ARBA" id="ARBA00000188"/>
    </source>
</evidence>
<comment type="catalytic activity">
    <reaction evidence="1">
        <text>GDP-alpha-D-mannose = GDP-4-dehydro-alpha-D-rhamnose + H2O</text>
        <dbReference type="Rhea" id="RHEA:23820"/>
        <dbReference type="ChEBI" id="CHEBI:15377"/>
        <dbReference type="ChEBI" id="CHEBI:57527"/>
        <dbReference type="ChEBI" id="CHEBI:57964"/>
        <dbReference type="EC" id="4.2.1.47"/>
    </reaction>
</comment>
<comment type="function">
    <text evidence="6">Catalyzes the conversion of GDP-D-mannose to GDP-4-dehydro-6-deoxy-D-mannose.</text>
</comment>
<dbReference type="CDD" id="cd05260">
    <property type="entry name" value="GDP_MD_SDR_e"/>
    <property type="match status" value="1"/>
</dbReference>
<evidence type="ECO:0000256" key="5">
    <source>
        <dbReference type="ARBA" id="ARBA00023239"/>
    </source>
</evidence>
<accession>A0A5K8A035</accession>
<dbReference type="Pfam" id="PF16363">
    <property type="entry name" value="GDP_Man_Dehyd"/>
    <property type="match status" value="1"/>
</dbReference>
<organism evidence="8 9">
    <name type="scientific">Desulfosarcina ovata subsp. sediminis</name>
    <dbReference type="NCBI Taxonomy" id="885957"/>
    <lineage>
        <taxon>Bacteria</taxon>
        <taxon>Pseudomonadati</taxon>
        <taxon>Thermodesulfobacteriota</taxon>
        <taxon>Desulfobacteria</taxon>
        <taxon>Desulfobacterales</taxon>
        <taxon>Desulfosarcinaceae</taxon>
        <taxon>Desulfosarcina</taxon>
    </lineage>
</organism>
<dbReference type="InterPro" id="IPR036291">
    <property type="entry name" value="NAD(P)-bd_dom_sf"/>
</dbReference>
<dbReference type="SUPFAM" id="SSF51735">
    <property type="entry name" value="NAD(P)-binding Rossmann-fold domains"/>
    <property type="match status" value="2"/>
</dbReference>
<dbReference type="PANTHER" id="PTHR43715">
    <property type="entry name" value="GDP-MANNOSE 4,6-DEHYDRATASE"/>
    <property type="match status" value="1"/>
</dbReference>
<evidence type="ECO:0000256" key="3">
    <source>
        <dbReference type="ARBA" id="ARBA00009263"/>
    </source>
</evidence>
<dbReference type="InterPro" id="IPR016040">
    <property type="entry name" value="NAD(P)-bd_dom"/>
</dbReference>
<dbReference type="Gene3D" id="3.40.50.720">
    <property type="entry name" value="NAD(P)-binding Rossmann-like Domain"/>
    <property type="match status" value="2"/>
</dbReference>
<comment type="cofactor">
    <cofactor evidence="2">
        <name>NADP(+)</name>
        <dbReference type="ChEBI" id="CHEBI:58349"/>
    </cofactor>
</comment>